<dbReference type="KEGG" id="cprv:CYPRO_0443"/>
<feature type="domain" description="Amidase" evidence="1">
    <location>
        <begin position="143"/>
        <end position="494"/>
    </location>
</feature>
<dbReference type="Pfam" id="PF01425">
    <property type="entry name" value="Amidase"/>
    <property type="match status" value="1"/>
</dbReference>
<organism evidence="2 3">
    <name type="scientific">Cyclonatronum proteinivorum</name>
    <dbReference type="NCBI Taxonomy" id="1457365"/>
    <lineage>
        <taxon>Bacteria</taxon>
        <taxon>Pseudomonadati</taxon>
        <taxon>Balneolota</taxon>
        <taxon>Balneolia</taxon>
        <taxon>Balneolales</taxon>
        <taxon>Cyclonatronaceae</taxon>
        <taxon>Cyclonatronum</taxon>
    </lineage>
</organism>
<name>A0A345UGX8_9BACT</name>
<dbReference type="Proteomes" id="UP000254808">
    <property type="component" value="Chromosome"/>
</dbReference>
<evidence type="ECO:0000313" key="3">
    <source>
        <dbReference type="Proteomes" id="UP000254808"/>
    </source>
</evidence>
<sequence>MIPKITYTLFGFCAALVLLALYNSTDDQLIHEQPQASDIQKAERLYGLHFQQAHRDSMLAGIRSNLETYEALRAQEISNDVWPAVQFNPLPAGFEMPGENHETHNWQLPESVTLPESGAELAFMSVAELSSLIRSGQLSSVTLTELYLERIRTYDPELRTVITLTADLALRQAERADSLIQAGVWLGPLHGIPYGSKDLLALEGYPTTWGAVPYKDQMIDETATVISRLEVAGAVHLAKLSLGALAWGDVWFDATTRSPWNTEVGASGSSAGSAAATAAGLVAFAIGSETLGSIVSPSTRNGVTGLRPTYGRVSRHGAMALSWSMDKIGPITRSVRDAALVFDAIYGADPYDPSLIDAPFVFDADLPLSEIRIGYQTSAFELPYPNREHDLAALETLRNLGADLIPVEIPQLAFNAMDVILSVEAAAAFDDLTRSGRDSLMVRQLIQAWPNVFRTARFVPAVEYIQANRARKQLIENMHKALQGIDVYVSPSFAGGNLGITNLTGHPAVVVPNGFTETGMPVSITFTAQLFEEGKLLRVADSFQQATDFHKTYPPDFFIQ</sequence>
<dbReference type="PANTHER" id="PTHR11895:SF73">
    <property type="entry name" value="AMIDASE FAMILY PROTEIN"/>
    <property type="match status" value="1"/>
</dbReference>
<dbReference type="OrthoDB" id="9811471at2"/>
<dbReference type="PANTHER" id="PTHR11895">
    <property type="entry name" value="TRANSAMIDASE"/>
    <property type="match status" value="1"/>
</dbReference>
<dbReference type="InterPro" id="IPR036928">
    <property type="entry name" value="AS_sf"/>
</dbReference>
<dbReference type="EMBL" id="CP027806">
    <property type="protein sequence ID" value="AXI99729.1"/>
    <property type="molecule type" value="Genomic_DNA"/>
</dbReference>
<evidence type="ECO:0000259" key="1">
    <source>
        <dbReference type="Pfam" id="PF01425"/>
    </source>
</evidence>
<gene>
    <name evidence="2" type="ORF">CYPRO_0443</name>
</gene>
<dbReference type="Gene3D" id="3.90.1300.10">
    <property type="entry name" value="Amidase signature (AS) domain"/>
    <property type="match status" value="1"/>
</dbReference>
<reference evidence="2 3" key="1">
    <citation type="submission" date="2018-03" db="EMBL/GenBank/DDBJ databases">
        <title>Phenotypic and genomic properties of Cyclonatronum proteinivorum gen. nov., sp. nov., a haloalkaliphilic bacteroidete from soda lakes possessing Na+-translocating rhodopsin.</title>
        <authorList>
            <person name="Toshchakov S.V."/>
            <person name="Korzhenkov A."/>
            <person name="Samarov N.I."/>
            <person name="Kublanov I.V."/>
            <person name="Muntyan M.S."/>
            <person name="Sorokin D.Y."/>
        </authorList>
    </citation>
    <scope>NUCLEOTIDE SEQUENCE [LARGE SCALE GENOMIC DNA]</scope>
    <source>
        <strain evidence="2 3">Omega</strain>
    </source>
</reference>
<dbReference type="InterPro" id="IPR023631">
    <property type="entry name" value="Amidase_dom"/>
</dbReference>
<accession>A0A345UGX8</accession>
<dbReference type="RefSeq" id="WP_114983071.1">
    <property type="nucleotide sequence ID" value="NZ_CP027806.1"/>
</dbReference>
<dbReference type="InterPro" id="IPR000120">
    <property type="entry name" value="Amidase"/>
</dbReference>
<evidence type="ECO:0000313" key="2">
    <source>
        <dbReference type="EMBL" id="AXI99729.1"/>
    </source>
</evidence>
<keyword evidence="2" id="KW-0808">Transferase</keyword>
<keyword evidence="3" id="KW-1185">Reference proteome</keyword>
<dbReference type="SUPFAM" id="SSF75304">
    <property type="entry name" value="Amidase signature (AS) enzymes"/>
    <property type="match status" value="1"/>
</dbReference>
<dbReference type="GO" id="GO:0050567">
    <property type="term" value="F:glutaminyl-tRNA synthase (glutamine-hydrolyzing) activity"/>
    <property type="evidence" value="ECO:0007669"/>
    <property type="project" value="TreeGrafter"/>
</dbReference>
<dbReference type="AlphaFoldDB" id="A0A345UGX8"/>
<protein>
    <submittedName>
        <fullName evidence="2">Asp-tRNAAsn/Glu-tRNAGln amidotransferase A subunit</fullName>
    </submittedName>
</protein>
<proteinExistence type="predicted"/>
<dbReference type="GO" id="GO:0016740">
    <property type="term" value="F:transferase activity"/>
    <property type="evidence" value="ECO:0007669"/>
    <property type="project" value="UniProtKB-KW"/>
</dbReference>